<keyword evidence="2" id="KW-1185">Reference proteome</keyword>
<dbReference type="Proteomes" id="UP001341840">
    <property type="component" value="Unassembled WGS sequence"/>
</dbReference>
<organism evidence="1 2">
    <name type="scientific">Stylosanthes scabra</name>
    <dbReference type="NCBI Taxonomy" id="79078"/>
    <lineage>
        <taxon>Eukaryota</taxon>
        <taxon>Viridiplantae</taxon>
        <taxon>Streptophyta</taxon>
        <taxon>Embryophyta</taxon>
        <taxon>Tracheophyta</taxon>
        <taxon>Spermatophyta</taxon>
        <taxon>Magnoliopsida</taxon>
        <taxon>eudicotyledons</taxon>
        <taxon>Gunneridae</taxon>
        <taxon>Pentapetalae</taxon>
        <taxon>rosids</taxon>
        <taxon>fabids</taxon>
        <taxon>Fabales</taxon>
        <taxon>Fabaceae</taxon>
        <taxon>Papilionoideae</taxon>
        <taxon>50 kb inversion clade</taxon>
        <taxon>dalbergioids sensu lato</taxon>
        <taxon>Dalbergieae</taxon>
        <taxon>Pterocarpus clade</taxon>
        <taxon>Stylosanthes</taxon>
    </lineage>
</organism>
<reference evidence="1 2" key="1">
    <citation type="journal article" date="2023" name="Plants (Basel)">
        <title>Bridging the Gap: Combining Genomics and Transcriptomics Approaches to Understand Stylosanthes scabra, an Orphan Legume from the Brazilian Caatinga.</title>
        <authorList>
            <person name="Ferreira-Neto J.R.C."/>
            <person name="da Silva M.D."/>
            <person name="Binneck E."/>
            <person name="de Melo N.F."/>
            <person name="da Silva R.H."/>
            <person name="de Melo A.L.T.M."/>
            <person name="Pandolfi V."/>
            <person name="Bustamante F.O."/>
            <person name="Brasileiro-Vidal A.C."/>
            <person name="Benko-Iseppon A.M."/>
        </authorList>
    </citation>
    <scope>NUCLEOTIDE SEQUENCE [LARGE SCALE GENOMIC DNA]</scope>
    <source>
        <tissue evidence="1">Leaves</tissue>
    </source>
</reference>
<comment type="caution">
    <text evidence="1">The sequence shown here is derived from an EMBL/GenBank/DDBJ whole genome shotgun (WGS) entry which is preliminary data.</text>
</comment>
<feature type="non-terminal residue" evidence="1">
    <location>
        <position position="273"/>
    </location>
</feature>
<name>A0ABU6UWI5_9FABA</name>
<proteinExistence type="predicted"/>
<dbReference type="PANTHER" id="PTHR46950:SF4">
    <property type="entry name" value="MAGNESIUM TRANSPORTER CORA FAMILY PROTEIN"/>
    <property type="match status" value="1"/>
</dbReference>
<dbReference type="PANTHER" id="PTHR46950">
    <property type="entry name" value="MAGNESIUM TRANSPORTER CORA-LIKE FAMILY PROTEIN"/>
    <property type="match status" value="1"/>
</dbReference>
<evidence type="ECO:0000313" key="1">
    <source>
        <dbReference type="EMBL" id="MED6164441.1"/>
    </source>
</evidence>
<gene>
    <name evidence="1" type="ORF">PIB30_090139</name>
</gene>
<accession>A0ABU6UWI5</accession>
<dbReference type="EMBL" id="JASCZI010122551">
    <property type="protein sequence ID" value="MED6164441.1"/>
    <property type="molecule type" value="Genomic_DNA"/>
</dbReference>
<sequence length="273" mass="30626">MVVEAQVPLLECSMKGANEDYSASVVNENCEMKKQWNQKLQSPSGENLVSAEEVWTDGLICAFEFIKGVRDVAKKKRFEGRKFSRNGYIDSTPTLLDQSGIAGLDDGLDDYHQSPNQFLGKEGHHRSYWRPIGWSRISELVQAVQVDDGWASQLHDFTDDEIDVAVADVATPYWEKPVGPTWWCHLDASHPFVVTWLGSSHWLHPAISIALKDETRLISDRMKHLLYEGSASNINVLGILEVQELLAAGGTNIPHTIHEVVAHLACHLARWDD</sequence>
<protein>
    <submittedName>
        <fullName evidence="1">Uncharacterized protein</fullName>
    </submittedName>
</protein>
<evidence type="ECO:0000313" key="2">
    <source>
        <dbReference type="Proteomes" id="UP001341840"/>
    </source>
</evidence>